<gene>
    <name evidence="2" type="ORF">JQN83_26785</name>
</gene>
<comment type="caution">
    <text evidence="2">The sequence shown here is derived from an EMBL/GenBank/DDBJ whole genome shotgun (WGS) entry which is preliminary data.</text>
</comment>
<feature type="compositionally biased region" description="Pro residues" evidence="1">
    <location>
        <begin position="83"/>
        <end position="100"/>
    </location>
</feature>
<feature type="region of interest" description="Disordered" evidence="1">
    <location>
        <begin position="18"/>
        <end position="47"/>
    </location>
</feature>
<evidence type="ECO:0000313" key="2">
    <source>
        <dbReference type="EMBL" id="MBO4164391.1"/>
    </source>
</evidence>
<evidence type="ECO:0000313" key="3">
    <source>
        <dbReference type="Proteomes" id="UP000671399"/>
    </source>
</evidence>
<dbReference type="EMBL" id="JAGFWR010000024">
    <property type="protein sequence ID" value="MBO4164391.1"/>
    <property type="molecule type" value="Genomic_DNA"/>
</dbReference>
<sequence length="361" mass="38585">MTLIPTASTVWFLTRETNCPGSPPALDKETPQQRSSTLTVRYSPRSTVDTTRATMTRTRTGTTLLAAALLLAACAGPSSDENPGPPPPTSSPSSAPPVPAGPVLTRLAATLTDAPADTTRGGYQYVERRTWYRKLIGPPGPTGWPERVRVDQLWRTDDAAKGRLVSVHLETRGCIPDDGGSGSWAGRTGDRFDQPPPRQPDALRTHLLIAGGPGESRPQDIVGGVAMLYERHALTRPVRAAVLRLLAQQPGLLAQAGVTDRVQRPGMDLILPYTDRSGVPRSDILTIDARSGVLLAARSAITGPIPPLDPRLGPHFPALIVAEAASYRLYVDSRRTPNAHTPAAGCQQPTLRPTQSNTSPR</sequence>
<keyword evidence="3" id="KW-1185">Reference proteome</keyword>
<evidence type="ECO:0000256" key="1">
    <source>
        <dbReference type="SAM" id="MobiDB-lite"/>
    </source>
</evidence>
<proteinExistence type="predicted"/>
<dbReference type="Proteomes" id="UP000671399">
    <property type="component" value="Unassembled WGS sequence"/>
</dbReference>
<organism evidence="2 3">
    <name type="scientific">Micromonospora antibiotica</name>
    <dbReference type="NCBI Taxonomy" id="2807623"/>
    <lineage>
        <taxon>Bacteria</taxon>
        <taxon>Bacillati</taxon>
        <taxon>Actinomycetota</taxon>
        <taxon>Actinomycetes</taxon>
        <taxon>Micromonosporales</taxon>
        <taxon>Micromonosporaceae</taxon>
        <taxon>Micromonospora</taxon>
    </lineage>
</organism>
<protein>
    <recommendedName>
        <fullName evidence="4">Lipoprotein</fullName>
    </recommendedName>
</protein>
<name>A0ABS3VFJ3_9ACTN</name>
<reference evidence="2 3" key="1">
    <citation type="submission" date="2021-03" db="EMBL/GenBank/DDBJ databases">
        <authorList>
            <person name="Lee D.-H."/>
        </authorList>
    </citation>
    <scope>NUCLEOTIDE SEQUENCE [LARGE SCALE GENOMIC DNA]</scope>
    <source>
        <strain evidence="2 3">MMS20-R2-23</strain>
    </source>
</reference>
<feature type="region of interest" description="Disordered" evidence="1">
    <location>
        <begin position="337"/>
        <end position="361"/>
    </location>
</feature>
<feature type="compositionally biased region" description="Polar residues" evidence="1">
    <location>
        <begin position="347"/>
        <end position="361"/>
    </location>
</feature>
<accession>A0ABS3VFJ3</accession>
<evidence type="ECO:0008006" key="4">
    <source>
        <dbReference type="Google" id="ProtNLM"/>
    </source>
</evidence>
<feature type="region of interest" description="Disordered" evidence="1">
    <location>
        <begin position="75"/>
        <end position="101"/>
    </location>
</feature>
<feature type="compositionally biased region" description="Polar residues" evidence="1">
    <location>
        <begin position="32"/>
        <end position="47"/>
    </location>
</feature>
<dbReference type="RefSeq" id="WP_208569932.1">
    <property type="nucleotide sequence ID" value="NZ_JAGFWR010000024.1"/>
</dbReference>